<comment type="caution">
    <text evidence="10">The sequence shown here is derived from an EMBL/GenBank/DDBJ whole genome shotgun (WGS) entry which is preliminary data.</text>
</comment>
<accession>A0A8T0FM94</accession>
<dbReference type="GO" id="GO:0005770">
    <property type="term" value="C:late endosome"/>
    <property type="evidence" value="ECO:0007669"/>
    <property type="project" value="UniProtKB-SubCell"/>
</dbReference>
<proteinExistence type="inferred from homology"/>
<protein>
    <submittedName>
        <fullName evidence="10">Protein unc-13 like protein</fullName>
    </submittedName>
</protein>
<evidence type="ECO:0000256" key="4">
    <source>
        <dbReference type="ARBA" id="ARBA00022483"/>
    </source>
</evidence>
<dbReference type="SMART" id="SM00239">
    <property type="entry name" value="C2"/>
    <property type="match status" value="2"/>
</dbReference>
<name>A0A8T0FM94_ARGBR</name>
<dbReference type="PROSITE" id="PS50004">
    <property type="entry name" value="C2"/>
    <property type="match status" value="2"/>
</dbReference>
<gene>
    <name evidence="10" type="ORF">HNY73_006232</name>
</gene>
<reference evidence="10" key="1">
    <citation type="journal article" date="2020" name="bioRxiv">
        <title>Chromosome-level reference genome of the European wasp spider Argiope bruennichi: a resource for studies on range expansion and evolutionary adaptation.</title>
        <authorList>
            <person name="Sheffer M.M."/>
            <person name="Hoppe A."/>
            <person name="Krehenwinkel H."/>
            <person name="Uhl G."/>
            <person name="Kuss A.W."/>
            <person name="Jensen L."/>
            <person name="Jensen C."/>
            <person name="Gillespie R.G."/>
            <person name="Hoff K.J."/>
            <person name="Prost S."/>
        </authorList>
    </citation>
    <scope>NUCLEOTIDE SEQUENCE</scope>
</reference>
<keyword evidence="5" id="KW-0963">Cytoplasm</keyword>
<evidence type="ECO:0000256" key="1">
    <source>
        <dbReference type="ARBA" id="ARBA00004496"/>
    </source>
</evidence>
<evidence type="ECO:0000259" key="8">
    <source>
        <dbReference type="PROSITE" id="PS51258"/>
    </source>
</evidence>
<sequence>MKEKTELWKNPPEEPGRTKYEFSDLEFETLYPQVLYTIRYQIGLRHQHSVVELYRYARKAFKISHEDHERILKMIAKEKPRIPVLHVTVNGARDLEPRGIYGAPNPYCMLGIQPVRNPIRQNINVGASTSSGSSSGSSGLRTLRRLGASLRRKDRSQKVELIDPIPAKQVETTKVKRATTTPSWCETFELDLEDTRTDRFHLDIWDHHDSTEPVTMTARKLNGLSRSSRHFKEITANASSDAIRNDFLGNVNIPVQMPGGHEIDRWFTLEGRGNCPKVQGKIHLKLSLGTRHSRGEEEGTENSHTLKEQEHLIYVFVQHELRKYQANPSRWTGVLPKYAKVIINAHAQLGGISRLENKICKWNAYFGKHLEVTLGYAVLLKLLEEVQEAWNRRQRDPSYFAERSLIESFDIFIERCFTLLYDHRTHFPALQFQSRMKLHFMLKCLQFLHNMEVFQNSRPFQLNLQTTIIDAVKQGTLRYVDGIRDARLPMNSRAEFLGYLETLNRDMKECLGKYQPIFASVHMDIASVTYKEYSIRIFEEIIALAGRRVFREEGGILYFDTTENREEMNAFLQQFLNGEIVQFYIALLQFSKFKSCLSEEEQSRMAIRHFKEWFRDAISDWFFQVENKIKSRIYTAVRLDPDLYIQPLGLVLDLTDDLQQFQRRRVDPLFLFNVPETTYSVNDVKDYFKQLLMVWKALELPVEMTTIIYIRDIIEAISSGVVLYCNLLWKYLLSDRNNFDANGHILPTRKAILYTNNMQIMLGVLKYLLDDLKVPKIAAQLQLERNGFTADIWKERMSLPIVEASNHVQTMLQFFVKTIVHHMTPRIRSLVFHLVWGPIHIEPNKSIAPLSIYLKKTLISLRFAYLETTFLRISAEVYRTLLIEIKNLSLSNTQDQRPRFFHNIYVALNILAEYFHSKDVKLPIAIVHGELYQFIEKNIGHLLLDTDKLLGKYYTARSEETLKATNTDLGTLTVRLSYDSRRKILSTEILSASKLKPRDAYGLCDSYVIVKLVPKYMFNGRNEARTGRRSRTLNPVFKETFEWSLDIDEVENREATVNFVVMHHGYILKDSFQGEAYFPLYKVTEKTAESDEANTPKTIECHLTHPNCNSDAFIALRSRKWCAEANEFVSNERKKM</sequence>
<keyword evidence="6" id="KW-0967">Endosome</keyword>
<dbReference type="InterPro" id="IPR052095">
    <property type="entry name" value="UNC-13_domain"/>
</dbReference>
<dbReference type="InterPro" id="IPR000008">
    <property type="entry name" value="C2_dom"/>
</dbReference>
<dbReference type="GO" id="GO:0006887">
    <property type="term" value="P:exocytosis"/>
    <property type="evidence" value="ECO:0007669"/>
    <property type="project" value="UniProtKB-KW"/>
</dbReference>
<dbReference type="Pfam" id="PF00168">
    <property type="entry name" value="C2"/>
    <property type="match status" value="2"/>
</dbReference>
<organism evidence="10 11">
    <name type="scientific">Argiope bruennichi</name>
    <name type="common">Wasp spider</name>
    <name type="synonym">Aranea bruennichi</name>
    <dbReference type="NCBI Taxonomy" id="94029"/>
    <lineage>
        <taxon>Eukaryota</taxon>
        <taxon>Metazoa</taxon>
        <taxon>Ecdysozoa</taxon>
        <taxon>Arthropoda</taxon>
        <taxon>Chelicerata</taxon>
        <taxon>Arachnida</taxon>
        <taxon>Araneae</taxon>
        <taxon>Araneomorphae</taxon>
        <taxon>Entelegynae</taxon>
        <taxon>Araneoidea</taxon>
        <taxon>Araneidae</taxon>
        <taxon>Argiope</taxon>
    </lineage>
</organism>
<evidence type="ECO:0000313" key="10">
    <source>
        <dbReference type="EMBL" id="KAF8791348.1"/>
    </source>
</evidence>
<evidence type="ECO:0000256" key="5">
    <source>
        <dbReference type="ARBA" id="ARBA00022490"/>
    </source>
</evidence>
<dbReference type="Gene3D" id="2.60.40.150">
    <property type="entry name" value="C2 domain"/>
    <property type="match status" value="2"/>
</dbReference>
<dbReference type="PANTHER" id="PTHR45999">
    <property type="entry name" value="UNC-13-4A, ISOFORM B"/>
    <property type="match status" value="1"/>
</dbReference>
<comment type="similarity">
    <text evidence="3">Belongs to the unc-13 family.</text>
</comment>
<dbReference type="GO" id="GO:0099503">
    <property type="term" value="C:secretory vesicle"/>
    <property type="evidence" value="ECO:0007669"/>
    <property type="project" value="TreeGrafter"/>
</dbReference>
<dbReference type="InterPro" id="IPR014772">
    <property type="entry name" value="Munc13_dom-2"/>
</dbReference>
<feature type="domain" description="C2" evidence="7">
    <location>
        <begin position="66"/>
        <end position="244"/>
    </location>
</feature>
<feature type="domain" description="MHD1" evidence="8">
    <location>
        <begin position="581"/>
        <end position="728"/>
    </location>
</feature>
<reference evidence="10" key="2">
    <citation type="submission" date="2020-06" db="EMBL/GenBank/DDBJ databases">
        <authorList>
            <person name="Sheffer M."/>
        </authorList>
    </citation>
    <scope>NUCLEOTIDE SEQUENCE</scope>
</reference>
<feature type="domain" description="C2" evidence="7">
    <location>
        <begin position="968"/>
        <end position="1094"/>
    </location>
</feature>
<evidence type="ECO:0000256" key="6">
    <source>
        <dbReference type="ARBA" id="ARBA00022753"/>
    </source>
</evidence>
<comment type="subcellular location">
    <subcellularLocation>
        <location evidence="1">Cytoplasm</location>
    </subcellularLocation>
    <subcellularLocation>
        <location evidence="2">Late endosome</location>
    </subcellularLocation>
</comment>
<evidence type="ECO:0000313" key="11">
    <source>
        <dbReference type="Proteomes" id="UP000807504"/>
    </source>
</evidence>
<evidence type="ECO:0000259" key="9">
    <source>
        <dbReference type="PROSITE" id="PS51259"/>
    </source>
</evidence>
<evidence type="ECO:0000259" key="7">
    <source>
        <dbReference type="PROSITE" id="PS50004"/>
    </source>
</evidence>
<dbReference type="EMBL" id="JABXBU010000011">
    <property type="protein sequence ID" value="KAF8791348.1"/>
    <property type="molecule type" value="Genomic_DNA"/>
</dbReference>
<dbReference type="AlphaFoldDB" id="A0A8T0FM94"/>
<dbReference type="Gene3D" id="1.10.357.50">
    <property type="match status" value="1"/>
</dbReference>
<dbReference type="InterPro" id="IPR035892">
    <property type="entry name" value="C2_domain_sf"/>
</dbReference>
<dbReference type="InterPro" id="IPR014770">
    <property type="entry name" value="Munc13_1"/>
</dbReference>
<dbReference type="SUPFAM" id="SSF49562">
    <property type="entry name" value="C2 domain (Calcium/lipid-binding domain, CaLB)"/>
    <property type="match status" value="2"/>
</dbReference>
<dbReference type="PANTHER" id="PTHR45999:SF4">
    <property type="entry name" value="UNC-13-4A, ISOFORM B"/>
    <property type="match status" value="1"/>
</dbReference>
<dbReference type="PROSITE" id="PS51259">
    <property type="entry name" value="MHD2"/>
    <property type="match status" value="1"/>
</dbReference>
<feature type="domain" description="MHD2" evidence="9">
    <location>
        <begin position="844"/>
        <end position="953"/>
    </location>
</feature>
<evidence type="ECO:0000256" key="3">
    <source>
        <dbReference type="ARBA" id="ARBA00005823"/>
    </source>
</evidence>
<keyword evidence="4" id="KW-0268">Exocytosis</keyword>
<dbReference type="PROSITE" id="PS51258">
    <property type="entry name" value="MHD1"/>
    <property type="match status" value="1"/>
</dbReference>
<evidence type="ECO:0000256" key="2">
    <source>
        <dbReference type="ARBA" id="ARBA00004603"/>
    </source>
</evidence>
<keyword evidence="11" id="KW-1185">Reference proteome</keyword>
<dbReference type="Proteomes" id="UP000807504">
    <property type="component" value="Unassembled WGS sequence"/>
</dbReference>